<dbReference type="Gene3D" id="1.20.1280.50">
    <property type="match status" value="1"/>
</dbReference>
<dbReference type="Pfam" id="PF12937">
    <property type="entry name" value="F-box-like"/>
    <property type="match status" value="1"/>
</dbReference>
<dbReference type="InterPro" id="IPR036047">
    <property type="entry name" value="F-box-like_dom_sf"/>
</dbReference>
<protein>
    <recommendedName>
        <fullName evidence="2">F-box domain-containing protein</fullName>
    </recommendedName>
</protein>
<dbReference type="SUPFAM" id="SSF81383">
    <property type="entry name" value="F-box domain"/>
    <property type="match status" value="1"/>
</dbReference>
<accession>A0A7S2KMN7</accession>
<gene>
    <name evidence="3" type="ORF">LDAN0321_LOCUS9997</name>
</gene>
<feature type="region of interest" description="Disordered" evidence="1">
    <location>
        <begin position="664"/>
        <end position="703"/>
    </location>
</feature>
<dbReference type="AlphaFoldDB" id="A0A7S2KMN7"/>
<sequence length="703" mass="78175">MKLSNDSLVYIVVDGELVFDRHRGGALAASSVDRKEARSVSIDETAASASPSKESVAAAPIYYSTPTKYSGSFDAKAAKEGGMLASQLPVSVLEHILRHLPSHNVGIFPQVCKGWGDVGTTSTSLWRYLMLGHGWALPFNGEKQNDPSLWRDYYVSNFNVLRNVVAIKAGLRKICDPHMRNEQFDSTSKLFDADVPEATQVFKSTRHAPEFPNTCVSLKLLTANDPKDPYSYRYENSDTENNWSKHSVIGAYSHDGTLRVFESVADQRGRGASCRETVCVRAILKIKNLQMVAMDLDEDNVFCVARGQDMGSEYITVLSKQDIICGEGGICENGSVDPESSFQAHSVATLLRDFSRDRGFHATFENGDSLNMEFCRFVMSLGNGKFFVCLEAFHDGEDDDRLLLFCIFSVNSRSIVWLKDVTDFFLGYESSMNDVSITGKESGNGYVINVSGVFSASDCMVRCNVAKGTWDYPEEGQVKVSSLELLSWVDMKSTASSEGFATVGYDREIMLTTHLAFYQAPFINASDGASPSWQLRIDPKGHILAFEAIGGAHLLVLCALAERRSNDHLDIDGTWFHDDQNDQELERELSWSMYAIVVHIPTRQEVRRVYWGDLSSFTSTEDMSDEFQSSIYFIVTGTAESLAVEANTLGLVLAGKDIWRAERRSKAKSKADILSSSGKKEKRKKLQPSKQKNGFKGQKICYR</sequence>
<dbReference type="PROSITE" id="PS50181">
    <property type="entry name" value="FBOX"/>
    <property type="match status" value="1"/>
</dbReference>
<reference evidence="3" key="1">
    <citation type="submission" date="2021-01" db="EMBL/GenBank/DDBJ databases">
        <authorList>
            <person name="Corre E."/>
            <person name="Pelletier E."/>
            <person name="Niang G."/>
            <person name="Scheremetjew M."/>
            <person name="Finn R."/>
            <person name="Kale V."/>
            <person name="Holt S."/>
            <person name="Cochrane G."/>
            <person name="Meng A."/>
            <person name="Brown T."/>
            <person name="Cohen L."/>
        </authorList>
    </citation>
    <scope>NUCLEOTIDE SEQUENCE</scope>
    <source>
        <strain evidence="3">B650</strain>
    </source>
</reference>
<dbReference type="InterPro" id="IPR001810">
    <property type="entry name" value="F-box_dom"/>
</dbReference>
<feature type="domain" description="F-box" evidence="2">
    <location>
        <begin position="82"/>
        <end position="129"/>
    </location>
</feature>
<evidence type="ECO:0000259" key="2">
    <source>
        <dbReference type="PROSITE" id="PS50181"/>
    </source>
</evidence>
<dbReference type="EMBL" id="HBGY01015418">
    <property type="protein sequence ID" value="CAD9579961.1"/>
    <property type="molecule type" value="Transcribed_RNA"/>
</dbReference>
<proteinExistence type="predicted"/>
<evidence type="ECO:0000256" key="1">
    <source>
        <dbReference type="SAM" id="MobiDB-lite"/>
    </source>
</evidence>
<dbReference type="CDD" id="cd09917">
    <property type="entry name" value="F-box_SF"/>
    <property type="match status" value="1"/>
</dbReference>
<name>A0A7S2KMN7_9STRA</name>
<organism evidence="3">
    <name type="scientific">Leptocylindrus danicus</name>
    <dbReference type="NCBI Taxonomy" id="163516"/>
    <lineage>
        <taxon>Eukaryota</taxon>
        <taxon>Sar</taxon>
        <taxon>Stramenopiles</taxon>
        <taxon>Ochrophyta</taxon>
        <taxon>Bacillariophyta</taxon>
        <taxon>Coscinodiscophyceae</taxon>
        <taxon>Chaetocerotophycidae</taxon>
        <taxon>Leptocylindrales</taxon>
        <taxon>Leptocylindraceae</taxon>
        <taxon>Leptocylindrus</taxon>
    </lineage>
</organism>
<evidence type="ECO:0000313" key="3">
    <source>
        <dbReference type="EMBL" id="CAD9579961.1"/>
    </source>
</evidence>